<gene>
    <name evidence="6" type="ORF">SAY87_001605</name>
</gene>
<comment type="caution">
    <text evidence="6">The sequence shown here is derived from an EMBL/GenBank/DDBJ whole genome shotgun (WGS) entry which is preliminary data.</text>
</comment>
<dbReference type="SUPFAM" id="SSF50784">
    <property type="entry name" value="Transcription factor IIA (TFIIA), beta-barrel domain"/>
    <property type="match status" value="1"/>
</dbReference>
<dbReference type="Proteomes" id="UP001345219">
    <property type="component" value="Chromosome 2"/>
</dbReference>
<dbReference type="AlphaFoldDB" id="A0AAN7JSR0"/>
<proteinExistence type="inferred from homology"/>
<dbReference type="SMART" id="SM01371">
    <property type="entry name" value="TFIIA"/>
    <property type="match status" value="1"/>
</dbReference>
<feature type="compositionally biased region" description="Polar residues" evidence="5">
    <location>
        <begin position="189"/>
        <end position="198"/>
    </location>
</feature>
<comment type="subcellular location">
    <subcellularLocation>
        <location evidence="1">Nucleus</location>
    </subcellularLocation>
</comment>
<dbReference type="CDD" id="cd07976">
    <property type="entry name" value="TFIIA_alpha_beta_like"/>
    <property type="match status" value="2"/>
</dbReference>
<dbReference type="FunFam" id="2.30.18.10:FF:000005">
    <property type="entry name" value="transcription initiation factor IIA large subunit"/>
    <property type="match status" value="1"/>
</dbReference>
<evidence type="ECO:0000256" key="5">
    <source>
        <dbReference type="SAM" id="MobiDB-lite"/>
    </source>
</evidence>
<dbReference type="GO" id="GO:0005672">
    <property type="term" value="C:transcription factor TFIIA complex"/>
    <property type="evidence" value="ECO:0007669"/>
    <property type="project" value="InterPro"/>
</dbReference>
<dbReference type="InterPro" id="IPR009088">
    <property type="entry name" value="TFIIA_b-brl"/>
</dbReference>
<dbReference type="InterPro" id="IPR004855">
    <property type="entry name" value="TFIIA_asu/bsu"/>
</dbReference>
<sequence length="399" mass="44119">MEASSKTSTVYLQVIEDVIRKVREEFINSGGAGDDVLSELQGMWEAKMMQADVILGPVDRPPASKNVPGGSIPTVHDLNVPYQGTEEYETPTAEILFPPTPLQTPIQTPLPGSADNSVYNISTGLSDYPTPLSDTVGDSGANTKLKAGRPSPYMHTNPLRHLWKNRALAHLWISIAYVEGRDEVDRGVSHQSLTQSSGKRNRDDLSSQYKNGQLYPSKMVPWILHLHYSRLSVSVLTVVVQGFESPSLFRHEGNTLTIEIRSEASKMRIPQVDGSNPDPYDEMLSTPNIYNYQGVVTEDYNVANTPAPSELQAGTPALGIHADVGDEDDDNEPPLNENDDDDLDALDKGEDLNTQHLVLAPFDKVTRTKSRWKCTMKDGIMHINNKDILFNKATGEFDF</sequence>
<dbReference type="EMBL" id="JAXIOK010000015">
    <property type="protein sequence ID" value="KAK4753501.1"/>
    <property type="molecule type" value="Genomic_DNA"/>
</dbReference>
<reference evidence="6 7" key="1">
    <citation type="journal article" date="2023" name="Hortic Res">
        <title>Pangenome of water caltrop reveals structural variations and asymmetric subgenome divergence after allopolyploidization.</title>
        <authorList>
            <person name="Zhang X."/>
            <person name="Chen Y."/>
            <person name="Wang L."/>
            <person name="Yuan Y."/>
            <person name="Fang M."/>
            <person name="Shi L."/>
            <person name="Lu R."/>
            <person name="Comes H.P."/>
            <person name="Ma Y."/>
            <person name="Chen Y."/>
            <person name="Huang G."/>
            <person name="Zhou Y."/>
            <person name="Zheng Z."/>
            <person name="Qiu Y."/>
        </authorList>
    </citation>
    <scope>NUCLEOTIDE SEQUENCE [LARGE SCALE GENOMIC DNA]</scope>
    <source>
        <tissue evidence="6">Roots</tissue>
    </source>
</reference>
<feature type="compositionally biased region" description="Acidic residues" evidence="5">
    <location>
        <begin position="325"/>
        <end position="344"/>
    </location>
</feature>
<keyword evidence="7" id="KW-1185">Reference proteome</keyword>
<dbReference type="PANTHER" id="PTHR12694:SF8">
    <property type="entry name" value="TRANSCRIPTION INITIATION FACTOR IIA SUBUNIT 1"/>
    <property type="match status" value="1"/>
</dbReference>
<dbReference type="Gene3D" id="1.10.287.100">
    <property type="match status" value="1"/>
</dbReference>
<comment type="similarity">
    <text evidence="2">Belongs to the TFIIA subunit 1 family.</text>
</comment>
<feature type="region of interest" description="Disordered" evidence="5">
    <location>
        <begin position="320"/>
        <end position="347"/>
    </location>
</feature>
<keyword evidence="3" id="KW-0804">Transcription</keyword>
<evidence type="ECO:0000313" key="7">
    <source>
        <dbReference type="Proteomes" id="UP001345219"/>
    </source>
</evidence>
<evidence type="ECO:0000313" key="6">
    <source>
        <dbReference type="EMBL" id="KAK4753501.1"/>
    </source>
</evidence>
<evidence type="ECO:0000256" key="1">
    <source>
        <dbReference type="ARBA" id="ARBA00004123"/>
    </source>
</evidence>
<dbReference type="PANTHER" id="PTHR12694">
    <property type="entry name" value="TRANSCRIPTION INITIATION FACTOR IIA SUBUNIT 1"/>
    <property type="match status" value="1"/>
</dbReference>
<organism evidence="6 7">
    <name type="scientific">Trapa incisa</name>
    <dbReference type="NCBI Taxonomy" id="236973"/>
    <lineage>
        <taxon>Eukaryota</taxon>
        <taxon>Viridiplantae</taxon>
        <taxon>Streptophyta</taxon>
        <taxon>Embryophyta</taxon>
        <taxon>Tracheophyta</taxon>
        <taxon>Spermatophyta</taxon>
        <taxon>Magnoliopsida</taxon>
        <taxon>eudicotyledons</taxon>
        <taxon>Gunneridae</taxon>
        <taxon>Pentapetalae</taxon>
        <taxon>rosids</taxon>
        <taxon>malvids</taxon>
        <taxon>Myrtales</taxon>
        <taxon>Lythraceae</taxon>
        <taxon>Trapa</taxon>
    </lineage>
</organism>
<evidence type="ECO:0000256" key="2">
    <source>
        <dbReference type="ARBA" id="ARBA00010059"/>
    </source>
</evidence>
<evidence type="ECO:0000256" key="4">
    <source>
        <dbReference type="ARBA" id="ARBA00023242"/>
    </source>
</evidence>
<evidence type="ECO:0000256" key="3">
    <source>
        <dbReference type="ARBA" id="ARBA00023163"/>
    </source>
</evidence>
<protein>
    <submittedName>
        <fullName evidence="6">Uncharacterized protein</fullName>
    </submittedName>
</protein>
<dbReference type="SUPFAM" id="SSF47396">
    <property type="entry name" value="Transcription factor IIA (TFIIA), alpha-helical domain"/>
    <property type="match status" value="1"/>
</dbReference>
<dbReference type="Gene3D" id="2.30.18.10">
    <property type="entry name" value="Transcription factor IIA (TFIIA), beta-barrel domain"/>
    <property type="match status" value="1"/>
</dbReference>
<accession>A0AAN7JSR0</accession>
<dbReference type="Pfam" id="PF03153">
    <property type="entry name" value="TFIIA"/>
    <property type="match status" value="2"/>
</dbReference>
<feature type="region of interest" description="Disordered" evidence="5">
    <location>
        <begin position="186"/>
        <end position="209"/>
    </location>
</feature>
<name>A0AAN7JSR0_9MYRT</name>
<keyword evidence="4" id="KW-0539">Nucleus</keyword>
<dbReference type="GO" id="GO:0006367">
    <property type="term" value="P:transcription initiation at RNA polymerase II promoter"/>
    <property type="evidence" value="ECO:0007669"/>
    <property type="project" value="InterPro"/>
</dbReference>